<dbReference type="PANTHER" id="PTHR30055">
    <property type="entry name" value="HTH-TYPE TRANSCRIPTIONAL REGULATOR RUTR"/>
    <property type="match status" value="1"/>
</dbReference>
<organism evidence="5 6">
    <name type="scientific">Ancylobacter amanitiformis</name>
    <dbReference type="NCBI Taxonomy" id="217069"/>
    <lineage>
        <taxon>Bacteria</taxon>
        <taxon>Pseudomonadati</taxon>
        <taxon>Pseudomonadota</taxon>
        <taxon>Alphaproteobacteria</taxon>
        <taxon>Hyphomicrobiales</taxon>
        <taxon>Xanthobacteraceae</taxon>
        <taxon>Ancylobacter</taxon>
    </lineage>
</organism>
<keyword evidence="1 2" id="KW-0238">DNA-binding</keyword>
<dbReference type="InterPro" id="IPR001647">
    <property type="entry name" value="HTH_TetR"/>
</dbReference>
<dbReference type="InterPro" id="IPR050109">
    <property type="entry name" value="HTH-type_TetR-like_transc_reg"/>
</dbReference>
<dbReference type="InterPro" id="IPR039536">
    <property type="entry name" value="TetR_C_Proteobacteria"/>
</dbReference>
<accession>A0ABU0LQP0</accession>
<dbReference type="PROSITE" id="PS01081">
    <property type="entry name" value="HTH_TETR_1"/>
    <property type="match status" value="1"/>
</dbReference>
<name>A0ABU0LQP0_9HYPH</name>
<dbReference type="PRINTS" id="PR00455">
    <property type="entry name" value="HTHTETR"/>
</dbReference>
<dbReference type="SUPFAM" id="SSF48498">
    <property type="entry name" value="Tetracyclin repressor-like, C-terminal domain"/>
    <property type="match status" value="1"/>
</dbReference>
<protein>
    <submittedName>
        <fullName evidence="5">AcrR family transcriptional regulator</fullName>
    </submittedName>
</protein>
<evidence type="ECO:0000313" key="5">
    <source>
        <dbReference type="EMBL" id="MDQ0510991.1"/>
    </source>
</evidence>
<dbReference type="Pfam" id="PF00440">
    <property type="entry name" value="TetR_N"/>
    <property type="match status" value="1"/>
</dbReference>
<dbReference type="Proteomes" id="UP001235094">
    <property type="component" value="Unassembled WGS sequence"/>
</dbReference>
<evidence type="ECO:0000259" key="4">
    <source>
        <dbReference type="PROSITE" id="PS50977"/>
    </source>
</evidence>
<feature type="domain" description="HTH tetR-type" evidence="4">
    <location>
        <begin position="33"/>
        <end position="93"/>
    </location>
</feature>
<comment type="caution">
    <text evidence="5">The sequence shown here is derived from an EMBL/GenBank/DDBJ whole genome shotgun (WGS) entry which is preliminary data.</text>
</comment>
<sequence>MTSTSNDMSADPEGEASAVAAGGLATGGSRPNSDKQRRILAGARDVFLSSGFDGASMGEIARAAGVSKGTLYVYFPSKEGLFAAVVSEVCQETAEQSFALDPDADVREALTRTGHLYLRAMIRPEHIATVRMVVGIAEKLPEIGRTYLSAGPDAGVERLCGWLRGKCAAGELRVDDLELAAWQFLVGCHALIVMPMLFGGSPQPDAATVDRVVVHAVDNFMRAYGARPPEGREP</sequence>
<dbReference type="PANTHER" id="PTHR30055:SF146">
    <property type="entry name" value="HTH-TYPE TRANSCRIPTIONAL DUAL REGULATOR CECR"/>
    <property type="match status" value="1"/>
</dbReference>
<evidence type="ECO:0000313" key="6">
    <source>
        <dbReference type="Proteomes" id="UP001235094"/>
    </source>
</evidence>
<dbReference type="InterPro" id="IPR036271">
    <property type="entry name" value="Tet_transcr_reg_TetR-rel_C_sf"/>
</dbReference>
<evidence type="ECO:0000256" key="3">
    <source>
        <dbReference type="SAM" id="MobiDB-lite"/>
    </source>
</evidence>
<dbReference type="InterPro" id="IPR009057">
    <property type="entry name" value="Homeodomain-like_sf"/>
</dbReference>
<dbReference type="Gene3D" id="1.10.357.10">
    <property type="entry name" value="Tetracycline Repressor, domain 2"/>
    <property type="match status" value="1"/>
</dbReference>
<evidence type="ECO:0000256" key="2">
    <source>
        <dbReference type="PROSITE-ProRule" id="PRU00335"/>
    </source>
</evidence>
<gene>
    <name evidence="5" type="ORF">QOZ99_001887</name>
</gene>
<dbReference type="RefSeq" id="WP_306889712.1">
    <property type="nucleotide sequence ID" value="NZ_JAUSVR010000005.1"/>
</dbReference>
<dbReference type="InterPro" id="IPR023772">
    <property type="entry name" value="DNA-bd_HTH_TetR-type_CS"/>
</dbReference>
<feature type="region of interest" description="Disordered" evidence="3">
    <location>
        <begin position="1"/>
        <end position="35"/>
    </location>
</feature>
<dbReference type="Pfam" id="PF14246">
    <property type="entry name" value="TetR_C_7"/>
    <property type="match status" value="1"/>
</dbReference>
<reference evidence="5 6" key="1">
    <citation type="submission" date="2023-07" db="EMBL/GenBank/DDBJ databases">
        <title>Genomic Encyclopedia of Type Strains, Phase IV (KMG-IV): sequencing the most valuable type-strain genomes for metagenomic binning, comparative biology and taxonomic classification.</title>
        <authorList>
            <person name="Goeker M."/>
        </authorList>
    </citation>
    <scope>NUCLEOTIDE SEQUENCE [LARGE SCALE GENOMIC DNA]</scope>
    <source>
        <strain evidence="5 6">DSM 15561</strain>
    </source>
</reference>
<dbReference type="EMBL" id="JAUSVR010000005">
    <property type="protein sequence ID" value="MDQ0510991.1"/>
    <property type="molecule type" value="Genomic_DNA"/>
</dbReference>
<dbReference type="Gene3D" id="1.10.10.60">
    <property type="entry name" value="Homeodomain-like"/>
    <property type="match status" value="1"/>
</dbReference>
<feature type="DNA-binding region" description="H-T-H motif" evidence="2">
    <location>
        <begin position="56"/>
        <end position="75"/>
    </location>
</feature>
<evidence type="ECO:0000256" key="1">
    <source>
        <dbReference type="ARBA" id="ARBA00023125"/>
    </source>
</evidence>
<dbReference type="SUPFAM" id="SSF46689">
    <property type="entry name" value="Homeodomain-like"/>
    <property type="match status" value="1"/>
</dbReference>
<dbReference type="PROSITE" id="PS50977">
    <property type="entry name" value="HTH_TETR_2"/>
    <property type="match status" value="1"/>
</dbReference>
<keyword evidence="6" id="KW-1185">Reference proteome</keyword>
<proteinExistence type="predicted"/>